<evidence type="ECO:0000256" key="2">
    <source>
        <dbReference type="ARBA" id="ARBA00005001"/>
    </source>
</evidence>
<dbReference type="PANTHER" id="PTHR43867">
    <property type="entry name" value="CELLULOSE SYNTHASE CATALYTIC SUBUNIT A [UDP-FORMING]"/>
    <property type="match status" value="1"/>
</dbReference>
<evidence type="ECO:0000256" key="5">
    <source>
        <dbReference type="ARBA" id="ARBA00022475"/>
    </source>
</evidence>
<sequence>MAAIEELESSVSAPRVHCWRLAALWRRTLLLMLVIGQTGLATWFMLSVLPYRGGNALELGMLVLFALLFCWISFGFWIAVAGFVLRRVGGDPQSLLRRQDAAELAATPLGRTAILMPIYHEPIERSLGGLSAVYQSLERTGQLEHFDFYILSDSRDPDVWLQEQAAWAQLVERLGAHGRLFYRRRQLNLNYKSGNVGDFLRRWGRDYQYMVVLDADSLMGGDTLVRMVQLMQRHPRVGILQTGPGLLNGRSLFARVQQFSSQLYGPLFATGLAAVQLGEAAFWGHNAILRVQPFMAHCGLRKLPGWGLFRGPIMSHDFVEAAYLGRAGHEVWLEPGLGDSWEESPPSLVDELTRDRRWAKGNMQHLWLLLCSRKLRLAHRMALLNGIMAYLASPLWLAFLVLTTIATTRLVLWPINYFPDPHQLYPLWPQWQPLRALSLVLCTLALLFIPKFLGVADAALTRRLANFGGGLRLFASVLLEILVSALLAPIRMLSHSRYVIEALLNIQLRWAGQNRTSETGWVRALLHHAPGSLLGAGWAAFALWLKPMFFYWSLPVAIPLILAAPISVMLSRVQLGQRLRRWGLLLTAEERRGSQLLEDLSNNPLAGSHQPDFCESVIHPGYNALQAALARRGRTGLRRQRLQALRRRCIELGPGDLSKSERSLLAQDAESLQLLHQQVWRAAPRSPWGRLLGRQIVSPCMSVPGAAVPAPADRPDHPLSPPTEGVTDDGHLPGYPGYAGQ</sequence>
<dbReference type="Proteomes" id="UP000242815">
    <property type="component" value="Unassembled WGS sequence"/>
</dbReference>
<protein>
    <recommendedName>
        <fullName evidence="4">Glucans biosynthesis glucosyltransferase H</fullName>
    </recommendedName>
</protein>
<evidence type="ECO:0000256" key="9">
    <source>
        <dbReference type="ARBA" id="ARBA00022692"/>
    </source>
</evidence>
<evidence type="ECO:0000256" key="12">
    <source>
        <dbReference type="SAM" id="MobiDB-lite"/>
    </source>
</evidence>
<dbReference type="CDD" id="cd04191">
    <property type="entry name" value="Glucan_BSP_MdoH"/>
    <property type="match status" value="1"/>
</dbReference>
<keyword evidence="8 15" id="KW-0808">Transferase</keyword>
<feature type="region of interest" description="Disordered" evidence="12">
    <location>
        <begin position="707"/>
        <end position="741"/>
    </location>
</feature>
<dbReference type="GO" id="GO:0016758">
    <property type="term" value="F:hexosyltransferase activity"/>
    <property type="evidence" value="ECO:0007669"/>
    <property type="project" value="TreeGrafter"/>
</dbReference>
<name>A0A1I5ZQ17_9GAMM</name>
<feature type="transmembrane region" description="Helical" evidence="13">
    <location>
        <begin position="432"/>
        <end position="449"/>
    </location>
</feature>
<feature type="domain" description="Glycosyltransferase 2-like" evidence="14">
    <location>
        <begin position="211"/>
        <end position="444"/>
    </location>
</feature>
<evidence type="ECO:0000256" key="6">
    <source>
        <dbReference type="ARBA" id="ARBA00022519"/>
    </source>
</evidence>
<dbReference type="Pfam" id="PF13632">
    <property type="entry name" value="Glyco_trans_2_3"/>
    <property type="match status" value="1"/>
</dbReference>
<keyword evidence="5" id="KW-1003">Cell membrane</keyword>
<evidence type="ECO:0000313" key="16">
    <source>
        <dbReference type="Proteomes" id="UP000242815"/>
    </source>
</evidence>
<evidence type="ECO:0000256" key="3">
    <source>
        <dbReference type="ARBA" id="ARBA00009337"/>
    </source>
</evidence>
<comment type="similarity">
    <text evidence="3">Belongs to the glycosyltransferase 2 family. OpgH subfamily.</text>
</comment>
<gene>
    <name evidence="15" type="ORF">SAMN05216578_101217</name>
</gene>
<evidence type="ECO:0000256" key="1">
    <source>
        <dbReference type="ARBA" id="ARBA00004429"/>
    </source>
</evidence>
<comment type="pathway">
    <text evidence="2">Glycan metabolism; osmoregulated periplasmic glucan (OPG) biosynthesis.</text>
</comment>
<keyword evidence="9 13" id="KW-0812">Transmembrane</keyword>
<feature type="transmembrane region" description="Helical" evidence="13">
    <location>
        <begin position="61"/>
        <end position="85"/>
    </location>
</feature>
<evidence type="ECO:0000256" key="11">
    <source>
        <dbReference type="ARBA" id="ARBA00023136"/>
    </source>
</evidence>
<feature type="transmembrane region" description="Helical" evidence="13">
    <location>
        <begin position="382"/>
        <end position="412"/>
    </location>
</feature>
<dbReference type="STRING" id="1002526.SAMN05216578_101217"/>
<accession>A0A1I5ZQ17</accession>
<dbReference type="RefSeq" id="WP_090536129.1">
    <property type="nucleotide sequence ID" value="NZ_FOYD01000001.1"/>
</dbReference>
<feature type="transmembrane region" description="Helical" evidence="13">
    <location>
        <begin position="470"/>
        <end position="490"/>
    </location>
</feature>
<organism evidence="15 16">
    <name type="scientific">Halopseudomonas formosensis</name>
    <dbReference type="NCBI Taxonomy" id="1002526"/>
    <lineage>
        <taxon>Bacteria</taxon>
        <taxon>Pseudomonadati</taxon>
        <taxon>Pseudomonadota</taxon>
        <taxon>Gammaproteobacteria</taxon>
        <taxon>Pseudomonadales</taxon>
        <taxon>Pseudomonadaceae</taxon>
        <taxon>Halopseudomonas</taxon>
    </lineage>
</organism>
<dbReference type="InterPro" id="IPR050321">
    <property type="entry name" value="Glycosyltr_2/OpgH_subfam"/>
</dbReference>
<dbReference type="InterPro" id="IPR029044">
    <property type="entry name" value="Nucleotide-diphossugar_trans"/>
</dbReference>
<keyword evidence="10 13" id="KW-1133">Transmembrane helix</keyword>
<evidence type="ECO:0000256" key="13">
    <source>
        <dbReference type="SAM" id="Phobius"/>
    </source>
</evidence>
<dbReference type="NCBIfam" id="NF003958">
    <property type="entry name" value="PRK05454.2-1"/>
    <property type="match status" value="1"/>
</dbReference>
<dbReference type="EMBL" id="FOYD01000001">
    <property type="protein sequence ID" value="SFQ58500.1"/>
    <property type="molecule type" value="Genomic_DNA"/>
</dbReference>
<evidence type="ECO:0000256" key="7">
    <source>
        <dbReference type="ARBA" id="ARBA00022676"/>
    </source>
</evidence>
<evidence type="ECO:0000256" key="4">
    <source>
        <dbReference type="ARBA" id="ARBA00020585"/>
    </source>
</evidence>
<dbReference type="PANTHER" id="PTHR43867:SF5">
    <property type="entry name" value="GLUCANS BIOSYNTHESIS GLUCOSYLTRANSFERASE H"/>
    <property type="match status" value="1"/>
</dbReference>
<comment type="subcellular location">
    <subcellularLocation>
        <location evidence="1">Cell inner membrane</location>
        <topology evidence="1">Multi-pass membrane protein</topology>
    </subcellularLocation>
</comment>
<proteinExistence type="inferred from homology"/>
<evidence type="ECO:0000256" key="10">
    <source>
        <dbReference type="ARBA" id="ARBA00022989"/>
    </source>
</evidence>
<dbReference type="GO" id="GO:0005886">
    <property type="term" value="C:plasma membrane"/>
    <property type="evidence" value="ECO:0007669"/>
    <property type="project" value="UniProtKB-SubCell"/>
</dbReference>
<evidence type="ECO:0000259" key="14">
    <source>
        <dbReference type="Pfam" id="PF13632"/>
    </source>
</evidence>
<dbReference type="SUPFAM" id="SSF53448">
    <property type="entry name" value="Nucleotide-diphospho-sugar transferases"/>
    <property type="match status" value="1"/>
</dbReference>
<feature type="transmembrane region" description="Helical" evidence="13">
    <location>
        <begin position="550"/>
        <end position="571"/>
    </location>
</feature>
<dbReference type="NCBIfam" id="NF003962">
    <property type="entry name" value="PRK05454.2-5"/>
    <property type="match status" value="1"/>
</dbReference>
<feature type="transmembrane region" description="Helical" evidence="13">
    <location>
        <begin position="29"/>
        <end position="49"/>
    </location>
</feature>
<evidence type="ECO:0000256" key="8">
    <source>
        <dbReference type="ARBA" id="ARBA00022679"/>
    </source>
</evidence>
<keyword evidence="7" id="KW-0328">Glycosyltransferase</keyword>
<dbReference type="OrthoDB" id="9775281at2"/>
<dbReference type="AlphaFoldDB" id="A0A1I5ZQ17"/>
<evidence type="ECO:0000313" key="15">
    <source>
        <dbReference type="EMBL" id="SFQ58500.1"/>
    </source>
</evidence>
<keyword evidence="11 13" id="KW-0472">Membrane</keyword>
<reference evidence="15 16" key="1">
    <citation type="submission" date="2016-10" db="EMBL/GenBank/DDBJ databases">
        <authorList>
            <person name="de Groot N.N."/>
        </authorList>
    </citation>
    <scope>NUCLEOTIDE SEQUENCE [LARGE SCALE GENOMIC DNA]</scope>
    <source>
        <strain evidence="15 16">JCM 18415</strain>
    </source>
</reference>
<dbReference type="Gene3D" id="3.90.550.10">
    <property type="entry name" value="Spore Coat Polysaccharide Biosynthesis Protein SpsA, Chain A"/>
    <property type="match status" value="1"/>
</dbReference>
<keyword evidence="6" id="KW-0997">Cell inner membrane</keyword>
<dbReference type="InterPro" id="IPR001173">
    <property type="entry name" value="Glyco_trans_2-like"/>
</dbReference>